<keyword evidence="1" id="KW-1133">Transmembrane helix</keyword>
<dbReference type="Proteomes" id="UP000494363">
    <property type="component" value="Unassembled WGS sequence"/>
</dbReference>
<accession>A0A6J5EP83</accession>
<reference evidence="2 3" key="1">
    <citation type="submission" date="2020-04" db="EMBL/GenBank/DDBJ databases">
        <authorList>
            <person name="De Canck E."/>
        </authorList>
    </citation>
    <scope>NUCLEOTIDE SEQUENCE [LARGE SCALE GENOMIC DNA]</scope>
    <source>
        <strain evidence="2 3">LMG 29542</strain>
    </source>
</reference>
<gene>
    <name evidence="2" type="ORF">LMG29542_05848</name>
</gene>
<name>A0A6J5EP83_9BURK</name>
<keyword evidence="1" id="KW-0812">Transmembrane</keyword>
<evidence type="ECO:0000313" key="2">
    <source>
        <dbReference type="EMBL" id="CAB3768360.1"/>
    </source>
</evidence>
<feature type="transmembrane region" description="Helical" evidence="1">
    <location>
        <begin position="17"/>
        <end position="42"/>
    </location>
</feature>
<dbReference type="AlphaFoldDB" id="A0A6J5EP83"/>
<sequence>MIKKNANFFSKDGSMDFIWLVVAILTGAIVIALTSLLMGWWLPVHHAQSARQTASSDAPPLPAASDQTIQASALSFRPATVDVLAQLAAKRVTPWVPALASQSVTLSDALQRAMEIPVFDSLAIRTDPEALFETAAWAEACRHGGMSDAASRCGDSRLHDPGYADRMLARAAGAGQAGAIIELAMRYPTSWNSISMDNGVMLDDALYMLAQHGNLRALDLLRQWCTTANHCEEPMLTRNVLMLLMFRATSATYESSDATAAFEGDAADRQRAEARAARISLLH</sequence>
<organism evidence="2 3">
    <name type="scientific">Paraburkholderia humisilvae</name>
    <dbReference type="NCBI Taxonomy" id="627669"/>
    <lineage>
        <taxon>Bacteria</taxon>
        <taxon>Pseudomonadati</taxon>
        <taxon>Pseudomonadota</taxon>
        <taxon>Betaproteobacteria</taxon>
        <taxon>Burkholderiales</taxon>
        <taxon>Burkholderiaceae</taxon>
        <taxon>Paraburkholderia</taxon>
    </lineage>
</organism>
<proteinExistence type="predicted"/>
<keyword evidence="1" id="KW-0472">Membrane</keyword>
<evidence type="ECO:0000313" key="3">
    <source>
        <dbReference type="Proteomes" id="UP000494363"/>
    </source>
</evidence>
<protein>
    <submittedName>
        <fullName evidence="2">Uncharacterized protein</fullName>
    </submittedName>
</protein>
<evidence type="ECO:0000256" key="1">
    <source>
        <dbReference type="SAM" id="Phobius"/>
    </source>
</evidence>
<dbReference type="EMBL" id="CADIKH010000036">
    <property type="protein sequence ID" value="CAB3768360.1"/>
    <property type="molecule type" value="Genomic_DNA"/>
</dbReference>
<keyword evidence="3" id="KW-1185">Reference proteome</keyword>